<feature type="transmembrane region" description="Helical" evidence="6">
    <location>
        <begin position="203"/>
        <end position="221"/>
    </location>
</feature>
<evidence type="ECO:0000259" key="7">
    <source>
        <dbReference type="PROSITE" id="PS50850"/>
    </source>
</evidence>
<evidence type="ECO:0000256" key="1">
    <source>
        <dbReference type="ARBA" id="ARBA00004141"/>
    </source>
</evidence>
<dbReference type="InterPro" id="IPR050382">
    <property type="entry name" value="MFS_Na/Anion_cotransporter"/>
</dbReference>
<keyword evidence="9" id="KW-1185">Reference proteome</keyword>
<protein>
    <submittedName>
        <fullName evidence="8">Hexuronate transporter</fullName>
    </submittedName>
</protein>
<dbReference type="Proteomes" id="UP000501989">
    <property type="component" value="Chromosome"/>
</dbReference>
<comment type="similarity">
    <text evidence="5">Belongs to the major facilitator superfamily. Phthalate permease family.</text>
</comment>
<reference evidence="9" key="1">
    <citation type="submission" date="2019-12" db="EMBL/GenBank/DDBJ databases">
        <title>Endophytic bacteria associated with Panax ginseng seedlings.</title>
        <authorList>
            <person name="Park J.M."/>
            <person name="Shin R."/>
            <person name="Jo S.H."/>
        </authorList>
    </citation>
    <scope>NUCLEOTIDE SEQUENCE [LARGE SCALE GENOMIC DNA]</scope>
    <source>
        <strain evidence="9">PgKB30</strain>
    </source>
</reference>
<feature type="domain" description="Major facilitator superfamily (MFS) profile" evidence="7">
    <location>
        <begin position="27"/>
        <end position="466"/>
    </location>
</feature>
<feature type="transmembrane region" description="Helical" evidence="6">
    <location>
        <begin position="118"/>
        <end position="139"/>
    </location>
</feature>
<dbReference type="GO" id="GO:0015134">
    <property type="term" value="F:hexuronate transmembrane transporter activity"/>
    <property type="evidence" value="ECO:0007669"/>
    <property type="project" value="TreeGrafter"/>
</dbReference>
<evidence type="ECO:0000313" key="8">
    <source>
        <dbReference type="EMBL" id="QKF52877.1"/>
    </source>
</evidence>
<evidence type="ECO:0000256" key="2">
    <source>
        <dbReference type="ARBA" id="ARBA00022692"/>
    </source>
</evidence>
<keyword evidence="4 6" id="KW-0472">Membrane</keyword>
<evidence type="ECO:0000256" key="3">
    <source>
        <dbReference type="ARBA" id="ARBA00022989"/>
    </source>
</evidence>
<dbReference type="CDD" id="cd17319">
    <property type="entry name" value="MFS_ExuT_GudP_like"/>
    <property type="match status" value="1"/>
</dbReference>
<dbReference type="AlphaFoldDB" id="A0A6M8N0G0"/>
<name>A0A6M8N0G0_9PSED</name>
<evidence type="ECO:0000256" key="6">
    <source>
        <dbReference type="SAM" id="Phobius"/>
    </source>
</evidence>
<dbReference type="InterPro" id="IPR036259">
    <property type="entry name" value="MFS_trans_sf"/>
</dbReference>
<keyword evidence="2 6" id="KW-0812">Transmembrane</keyword>
<evidence type="ECO:0000313" key="9">
    <source>
        <dbReference type="Proteomes" id="UP000501989"/>
    </source>
</evidence>
<keyword evidence="3 6" id="KW-1133">Transmembrane helix</keyword>
<gene>
    <name evidence="8" type="ORF">FX982_03869</name>
</gene>
<comment type="subcellular location">
    <subcellularLocation>
        <location evidence="1">Membrane</location>
        <topology evidence="1">Multi-pass membrane protein</topology>
    </subcellularLocation>
</comment>
<feature type="transmembrane region" description="Helical" evidence="6">
    <location>
        <begin position="63"/>
        <end position="81"/>
    </location>
</feature>
<dbReference type="Pfam" id="PF07690">
    <property type="entry name" value="MFS_1"/>
    <property type="match status" value="1"/>
</dbReference>
<dbReference type="EMBL" id="CP053746">
    <property type="protein sequence ID" value="QKF52877.1"/>
    <property type="molecule type" value="Genomic_DNA"/>
</dbReference>
<feature type="transmembrane region" description="Helical" evidence="6">
    <location>
        <begin position="345"/>
        <end position="362"/>
    </location>
</feature>
<evidence type="ECO:0000256" key="4">
    <source>
        <dbReference type="ARBA" id="ARBA00023136"/>
    </source>
</evidence>
<dbReference type="Gene3D" id="1.20.1250.20">
    <property type="entry name" value="MFS general substrate transporter like domains"/>
    <property type="match status" value="2"/>
</dbReference>
<dbReference type="PANTHER" id="PTHR11662:SF285">
    <property type="entry name" value="HEXURONATE TRANSPORTER"/>
    <property type="match status" value="1"/>
</dbReference>
<dbReference type="KEGG" id="pgg:FX982_03869"/>
<accession>A0A6M8N0G0</accession>
<feature type="transmembrane region" description="Helical" evidence="6">
    <location>
        <begin position="174"/>
        <end position="197"/>
    </location>
</feature>
<dbReference type="PANTHER" id="PTHR11662">
    <property type="entry name" value="SOLUTE CARRIER FAMILY 17"/>
    <property type="match status" value="1"/>
</dbReference>
<dbReference type="SUPFAM" id="SSF103473">
    <property type="entry name" value="MFS general substrate transporter"/>
    <property type="match status" value="1"/>
</dbReference>
<feature type="transmembrane region" description="Helical" evidence="6">
    <location>
        <begin position="23"/>
        <end position="40"/>
    </location>
</feature>
<dbReference type="InterPro" id="IPR020846">
    <property type="entry name" value="MFS_dom"/>
</dbReference>
<organism evidence="8 9">
    <name type="scientific">Pseudomonas graminis</name>
    <dbReference type="NCBI Taxonomy" id="158627"/>
    <lineage>
        <taxon>Bacteria</taxon>
        <taxon>Pseudomonadati</taxon>
        <taxon>Pseudomonadota</taxon>
        <taxon>Gammaproteobacteria</taxon>
        <taxon>Pseudomonadales</taxon>
        <taxon>Pseudomonadaceae</taxon>
        <taxon>Pseudomonas</taxon>
    </lineage>
</organism>
<dbReference type="InterPro" id="IPR011701">
    <property type="entry name" value="MFS"/>
</dbReference>
<dbReference type="PROSITE" id="PS50850">
    <property type="entry name" value="MFS"/>
    <property type="match status" value="1"/>
</dbReference>
<feature type="transmembrane region" description="Helical" evidence="6">
    <location>
        <begin position="401"/>
        <end position="427"/>
    </location>
</feature>
<dbReference type="RefSeq" id="WP_172612103.1">
    <property type="nucleotide sequence ID" value="NZ_CP053746.1"/>
</dbReference>
<evidence type="ECO:0000256" key="5">
    <source>
        <dbReference type="ARBA" id="ARBA00038514"/>
    </source>
</evidence>
<proteinExistence type="inferred from homology"/>
<sequence>MIPNESTHPQSITQAATRSVGKYRWTICALLFFATTVNYLDRQVLSLLAPELSTTFGWSNTDYANIASVFQFVYAISMIFAGRLVDRIGTKTAFVVAISIWSTGAVMHAFAVPLGQGIGAITTALGFAAIPVSIAGFMLSRAVLAVGEAGNFPIAIKAVAEYFPKKERSFATGIFNSGANVGAITAPICVPLIAAFWGWESAFIVVGLLGFVWLGVWISLYEKPSQQKRLTAEELAYIRSDEVEPVKATTLPGAPAAKVSWFKLLTYRQTWAFAFGKFMTDGVWWFFLFWLPTYLSAQYGMKGQAIVLPLFVLYSMTMVGSIGGGWFPSYFMARGDKPYDGRMKAMLVIALFPLVVLLAQPFGYISFWVPVLLIGIGASAHQAWSCNIFTTVSDMFPQKTVASVVGIGGMAGGLGGVVMTKIGGWVFDYYKSINDIHTGYMIMFAICALAYLVAWSVMKTLVPRHKEITDL</sequence>
<feature type="transmembrane region" description="Helical" evidence="6">
    <location>
        <begin position="93"/>
        <end position="112"/>
    </location>
</feature>
<dbReference type="GO" id="GO:0016020">
    <property type="term" value="C:membrane"/>
    <property type="evidence" value="ECO:0007669"/>
    <property type="project" value="UniProtKB-SubCell"/>
</dbReference>
<feature type="transmembrane region" description="Helical" evidence="6">
    <location>
        <begin position="271"/>
        <end position="291"/>
    </location>
</feature>
<feature type="transmembrane region" description="Helical" evidence="6">
    <location>
        <begin position="439"/>
        <end position="458"/>
    </location>
</feature>
<feature type="transmembrane region" description="Helical" evidence="6">
    <location>
        <begin position="311"/>
        <end position="333"/>
    </location>
</feature>